<accession>A0A1W9YSS8</accession>
<keyword evidence="1" id="KW-0732">Signal</keyword>
<keyword evidence="3" id="KW-1185">Reference proteome</keyword>
<protein>
    <submittedName>
        <fullName evidence="2">Uncharacterized protein</fullName>
    </submittedName>
</protein>
<evidence type="ECO:0000256" key="1">
    <source>
        <dbReference type="SAM" id="SignalP"/>
    </source>
</evidence>
<evidence type="ECO:0000313" key="3">
    <source>
        <dbReference type="Proteomes" id="UP000192366"/>
    </source>
</evidence>
<dbReference type="Proteomes" id="UP000192366">
    <property type="component" value="Unassembled WGS sequence"/>
</dbReference>
<dbReference type="OrthoDB" id="4639285at2"/>
<dbReference type="RefSeq" id="WP_133053559.1">
    <property type="nucleotide sequence ID" value="NZ_JACKVM010000011.1"/>
</dbReference>
<dbReference type="EMBL" id="MVHJ01000020">
    <property type="protein sequence ID" value="ORA03121.1"/>
    <property type="molecule type" value="Genomic_DNA"/>
</dbReference>
<proteinExistence type="predicted"/>
<dbReference type="AlphaFoldDB" id="A0A1W9YSS8"/>
<sequence length="85" mass="8414">MQARGFAALGAVLAGSMVGLAAPAAAAPSGPGNAEDAVTELESSGVVVIVQPHTSAPLDRSTVLSVRPGENYRPLGGNLVYLDVG</sequence>
<dbReference type="STRING" id="564198.BST17_20450"/>
<name>A0A1W9YSS8_MYCBA</name>
<organism evidence="2 3">
    <name type="scientific">Mycolicibacterium bacteremicum</name>
    <name type="common">Mycobacterium bacteremicum</name>
    <dbReference type="NCBI Taxonomy" id="564198"/>
    <lineage>
        <taxon>Bacteria</taxon>
        <taxon>Bacillati</taxon>
        <taxon>Actinomycetota</taxon>
        <taxon>Actinomycetes</taxon>
        <taxon>Mycobacteriales</taxon>
        <taxon>Mycobacteriaceae</taxon>
        <taxon>Mycolicibacterium</taxon>
    </lineage>
</organism>
<feature type="chain" id="PRO_5039616915" evidence="1">
    <location>
        <begin position="22"/>
        <end position="85"/>
    </location>
</feature>
<gene>
    <name evidence="2" type="ORF">BST17_20450</name>
</gene>
<reference evidence="2 3" key="1">
    <citation type="submission" date="2017-02" db="EMBL/GenBank/DDBJ databases">
        <title>The new phylogeny of genus Mycobacterium.</title>
        <authorList>
            <person name="Tortoli E."/>
            <person name="Trovato A."/>
            <person name="Cirillo D.M."/>
        </authorList>
    </citation>
    <scope>NUCLEOTIDE SEQUENCE [LARGE SCALE GENOMIC DNA]</scope>
    <source>
        <strain evidence="2 3">DSM 45578</strain>
    </source>
</reference>
<feature type="signal peptide" evidence="1">
    <location>
        <begin position="1"/>
        <end position="21"/>
    </location>
</feature>
<evidence type="ECO:0000313" key="2">
    <source>
        <dbReference type="EMBL" id="ORA03121.1"/>
    </source>
</evidence>
<comment type="caution">
    <text evidence="2">The sequence shown here is derived from an EMBL/GenBank/DDBJ whole genome shotgun (WGS) entry which is preliminary data.</text>
</comment>